<gene>
    <name evidence="1" type="ORF">FWILDA_LOCUS20022</name>
</gene>
<dbReference type="EMBL" id="CAMKVN010027275">
    <property type="protein sequence ID" value="CAI2201350.1"/>
    <property type="molecule type" value="Genomic_DNA"/>
</dbReference>
<evidence type="ECO:0000313" key="2">
    <source>
        <dbReference type="Proteomes" id="UP001153678"/>
    </source>
</evidence>
<feature type="non-terminal residue" evidence="1">
    <location>
        <position position="1"/>
    </location>
</feature>
<accession>A0A9W4TDN8</accession>
<name>A0A9W4TDN8_9GLOM</name>
<sequence>KSICIPTLDENQYQSVKTMMTKKTLNLQKSLENYVTQLI</sequence>
<proteinExistence type="predicted"/>
<reference evidence="1" key="1">
    <citation type="submission" date="2022-08" db="EMBL/GenBank/DDBJ databases">
        <authorList>
            <person name="Kallberg Y."/>
            <person name="Tangrot J."/>
            <person name="Rosling A."/>
        </authorList>
    </citation>
    <scope>NUCLEOTIDE SEQUENCE</scope>
    <source>
        <strain evidence="1">Wild A</strain>
    </source>
</reference>
<dbReference type="AlphaFoldDB" id="A0A9W4TDN8"/>
<dbReference type="Proteomes" id="UP001153678">
    <property type="component" value="Unassembled WGS sequence"/>
</dbReference>
<protein>
    <submittedName>
        <fullName evidence="1">13794_t:CDS:1</fullName>
    </submittedName>
</protein>
<keyword evidence="2" id="KW-1185">Reference proteome</keyword>
<organism evidence="1 2">
    <name type="scientific">Funneliformis geosporum</name>
    <dbReference type="NCBI Taxonomy" id="1117311"/>
    <lineage>
        <taxon>Eukaryota</taxon>
        <taxon>Fungi</taxon>
        <taxon>Fungi incertae sedis</taxon>
        <taxon>Mucoromycota</taxon>
        <taxon>Glomeromycotina</taxon>
        <taxon>Glomeromycetes</taxon>
        <taxon>Glomerales</taxon>
        <taxon>Glomeraceae</taxon>
        <taxon>Funneliformis</taxon>
    </lineage>
</organism>
<comment type="caution">
    <text evidence="1">The sequence shown here is derived from an EMBL/GenBank/DDBJ whole genome shotgun (WGS) entry which is preliminary data.</text>
</comment>
<evidence type="ECO:0000313" key="1">
    <source>
        <dbReference type="EMBL" id="CAI2201350.1"/>
    </source>
</evidence>